<keyword evidence="4" id="KW-1185">Reference proteome</keyword>
<feature type="domain" description="Arb2" evidence="2">
    <location>
        <begin position="3"/>
        <end position="239"/>
    </location>
</feature>
<dbReference type="InterPro" id="IPR048263">
    <property type="entry name" value="Arb2"/>
</dbReference>
<dbReference type="GeneID" id="63776023"/>
<feature type="region of interest" description="Disordered" evidence="1">
    <location>
        <begin position="311"/>
        <end position="361"/>
    </location>
</feature>
<dbReference type="InterPro" id="IPR053858">
    <property type="entry name" value="Arb2_dom"/>
</dbReference>
<dbReference type="RefSeq" id="XP_040718056.1">
    <property type="nucleotide sequence ID" value="XM_040859811.1"/>
</dbReference>
<dbReference type="STRING" id="1141098.A0A1Y2E7A9"/>
<evidence type="ECO:0000313" key="3">
    <source>
        <dbReference type="EMBL" id="ORY67432.1"/>
    </source>
</evidence>
<dbReference type="GO" id="GO:0005634">
    <property type="term" value="C:nucleus"/>
    <property type="evidence" value="ECO:0007669"/>
    <property type="project" value="TreeGrafter"/>
</dbReference>
<evidence type="ECO:0000313" key="4">
    <source>
        <dbReference type="Proteomes" id="UP000193689"/>
    </source>
</evidence>
<dbReference type="EMBL" id="MCFJ01000004">
    <property type="protein sequence ID" value="ORY67432.1"/>
    <property type="molecule type" value="Genomic_DNA"/>
</dbReference>
<organism evidence="3 4">
    <name type="scientific">Pseudomassariella vexata</name>
    <dbReference type="NCBI Taxonomy" id="1141098"/>
    <lineage>
        <taxon>Eukaryota</taxon>
        <taxon>Fungi</taxon>
        <taxon>Dikarya</taxon>
        <taxon>Ascomycota</taxon>
        <taxon>Pezizomycotina</taxon>
        <taxon>Sordariomycetes</taxon>
        <taxon>Xylariomycetidae</taxon>
        <taxon>Amphisphaeriales</taxon>
        <taxon>Pseudomassariaceae</taxon>
        <taxon>Pseudomassariella</taxon>
    </lineage>
</organism>
<reference evidence="3 4" key="1">
    <citation type="submission" date="2016-07" db="EMBL/GenBank/DDBJ databases">
        <title>Pervasive Adenine N6-methylation of Active Genes in Fungi.</title>
        <authorList>
            <consortium name="DOE Joint Genome Institute"/>
            <person name="Mondo S.J."/>
            <person name="Dannebaum R.O."/>
            <person name="Kuo R.C."/>
            <person name="Labutti K."/>
            <person name="Haridas S."/>
            <person name="Kuo A."/>
            <person name="Salamov A."/>
            <person name="Ahrendt S.R."/>
            <person name="Lipzen A."/>
            <person name="Sullivan W."/>
            <person name="Andreopoulos W.B."/>
            <person name="Clum A."/>
            <person name="Lindquist E."/>
            <person name="Daum C."/>
            <person name="Ramamoorthy G.K."/>
            <person name="Gryganskyi A."/>
            <person name="Culley D."/>
            <person name="Magnuson J.K."/>
            <person name="James T.Y."/>
            <person name="O'Malley M.A."/>
            <person name="Stajich J.E."/>
            <person name="Spatafora J.W."/>
            <person name="Visel A."/>
            <person name="Grigoriev I.V."/>
        </authorList>
    </citation>
    <scope>NUCLEOTIDE SEQUENCE [LARGE SCALE GENOMIC DNA]</scope>
    <source>
        <strain evidence="3 4">CBS 129021</strain>
    </source>
</reference>
<evidence type="ECO:0000259" key="2">
    <source>
        <dbReference type="Pfam" id="PF22749"/>
    </source>
</evidence>
<sequence>MNEACEKLVHSRLDSAGLNKVLLPLGTKPSQPHIPIFVSKDIKTKSRVVLIFGESFQDLGILAHRVLSGPGGVNKGSLVSIVEELQKQNSSSTDASPPGIIIANMGQTIWSPELKRPLTKMGATGAIMPSAVHGGMYIDEEKNRIPENRNEKEHVKYIFEKVVPAMVNDEAGVDILGLGDGADAVEEYLDWSVTWNRLQGKINCFAIVGGYHPVNELQCEGLKTFLREKACAWSTSLDPLGTPISGPDGNPDTTAFTGHGCPVLSGGEENFVERLLIHSHPHVLGWLQTVALTEQEGGYKNPQAMFDITYADQDTSGGDPDWSKWENLPLDQQCPDFGTPDPRLDLSANDRGSDGEDSDAD</sequence>
<comment type="caution">
    <text evidence="3">The sequence shown here is derived from an EMBL/GenBank/DDBJ whole genome shotgun (WGS) entry which is preliminary data.</text>
</comment>
<protein>
    <recommendedName>
        <fullName evidence="2">Arb2 domain-containing protein</fullName>
    </recommendedName>
</protein>
<dbReference type="Pfam" id="PF22749">
    <property type="entry name" value="Arb2"/>
    <property type="match status" value="1"/>
</dbReference>
<dbReference type="PANTHER" id="PTHR21357:SF4">
    <property type="entry name" value="FAM172 FAMILY PROTEIN HOMOLOG CG10038"/>
    <property type="match status" value="1"/>
</dbReference>
<dbReference type="GO" id="GO:0031048">
    <property type="term" value="P:regulatory ncRNA-mediated heterochromatin formation"/>
    <property type="evidence" value="ECO:0007669"/>
    <property type="project" value="TreeGrafter"/>
</dbReference>
<dbReference type="PANTHER" id="PTHR21357">
    <property type="entry name" value="FAM172 FAMILY PROTEIN HOMOLOG CG10038"/>
    <property type="match status" value="1"/>
</dbReference>
<dbReference type="AlphaFoldDB" id="A0A1Y2E7A9"/>
<dbReference type="InParanoid" id="A0A1Y2E7A9"/>
<dbReference type="GO" id="GO:0035197">
    <property type="term" value="F:siRNA binding"/>
    <property type="evidence" value="ECO:0007669"/>
    <property type="project" value="TreeGrafter"/>
</dbReference>
<name>A0A1Y2E7A9_9PEZI</name>
<dbReference type="OrthoDB" id="421951at2759"/>
<accession>A0A1Y2E7A9</accession>
<evidence type="ECO:0000256" key="1">
    <source>
        <dbReference type="SAM" id="MobiDB-lite"/>
    </source>
</evidence>
<dbReference type="Proteomes" id="UP000193689">
    <property type="component" value="Unassembled WGS sequence"/>
</dbReference>
<proteinExistence type="predicted"/>
<gene>
    <name evidence="3" type="ORF">BCR38DRAFT_427043</name>
</gene>